<protein>
    <submittedName>
        <fullName evidence="3">Uncharacterized protein</fullName>
    </submittedName>
</protein>
<dbReference type="Gene3D" id="3.30.1330.20">
    <property type="entry name" value="Tubulin/FtsZ, C-terminal domain"/>
    <property type="match status" value="1"/>
</dbReference>
<dbReference type="OrthoDB" id="7360766at2"/>
<dbReference type="Pfam" id="PF09585">
    <property type="entry name" value="Lin0512_fam"/>
    <property type="match status" value="1"/>
</dbReference>
<keyword evidence="4" id="KW-1185">Reference proteome</keyword>
<dbReference type="InterPro" id="IPR037103">
    <property type="entry name" value="Tubulin/FtsZ-like_C"/>
</dbReference>
<organism evidence="3 4">
    <name type="scientific">Modicisalibacter muralis</name>
    <dbReference type="NCBI Taxonomy" id="119000"/>
    <lineage>
        <taxon>Bacteria</taxon>
        <taxon>Pseudomonadati</taxon>
        <taxon>Pseudomonadota</taxon>
        <taxon>Gammaproteobacteria</taxon>
        <taxon>Oceanospirillales</taxon>
        <taxon>Halomonadaceae</taxon>
        <taxon>Modicisalibacter</taxon>
    </lineage>
</organism>
<keyword evidence="1" id="KW-0547">Nucleotide-binding</keyword>
<dbReference type="EMBL" id="FNGI01000009">
    <property type="protein sequence ID" value="SDL96189.1"/>
    <property type="molecule type" value="Genomic_DNA"/>
</dbReference>
<name>A0A1G9PBQ6_9GAMM</name>
<proteinExistence type="predicted"/>
<accession>A0A1G9PBQ6</accession>
<evidence type="ECO:0000256" key="2">
    <source>
        <dbReference type="ARBA" id="ARBA00023134"/>
    </source>
</evidence>
<dbReference type="Proteomes" id="UP000198654">
    <property type="component" value="Unassembled WGS sequence"/>
</dbReference>
<dbReference type="InterPro" id="IPR011719">
    <property type="entry name" value="CHP02058"/>
</dbReference>
<reference evidence="3 4" key="1">
    <citation type="submission" date="2016-10" db="EMBL/GenBank/DDBJ databases">
        <authorList>
            <person name="de Groot N.N."/>
        </authorList>
    </citation>
    <scope>NUCLEOTIDE SEQUENCE [LARGE SCALE GENOMIC DNA]</scope>
    <source>
        <strain evidence="3 4">DSM 14789</strain>
    </source>
</reference>
<sequence length="117" mass="12360">MAKTRMVTQFGMGSSIRSRDYTQAAARAIRDALWHNSLNVADAFGFPKEAMLIDVEIGVQKPEAVEVAALLGIFPYGQPRVSVVKGGLDVDKPGGGGTSVIANAAVIVSFDMEPGHD</sequence>
<dbReference type="PANTHER" id="PTHR34784">
    <property type="entry name" value="50S RIBOSOMAL PROTEIN L34"/>
    <property type="match status" value="1"/>
</dbReference>
<evidence type="ECO:0000313" key="4">
    <source>
        <dbReference type="Proteomes" id="UP000198654"/>
    </source>
</evidence>
<dbReference type="GO" id="GO:0005525">
    <property type="term" value="F:GTP binding"/>
    <property type="evidence" value="ECO:0007669"/>
    <property type="project" value="UniProtKB-KW"/>
</dbReference>
<gene>
    <name evidence="3" type="ORF">SAMN05661010_02993</name>
</gene>
<dbReference type="PANTHER" id="PTHR34784:SF1">
    <property type="entry name" value="50S RIBOSOMAL PROTEIN L34"/>
    <property type="match status" value="1"/>
</dbReference>
<evidence type="ECO:0000256" key="1">
    <source>
        <dbReference type="ARBA" id="ARBA00022741"/>
    </source>
</evidence>
<dbReference type="AlphaFoldDB" id="A0A1G9PBQ6"/>
<keyword evidence="2" id="KW-0342">GTP-binding</keyword>
<dbReference type="STRING" id="119000.SAMN05661010_02993"/>
<evidence type="ECO:0000313" key="3">
    <source>
        <dbReference type="EMBL" id="SDL96189.1"/>
    </source>
</evidence>